<feature type="domain" description="AMP-binding enzyme C-terminal" evidence="6">
    <location>
        <begin position="501"/>
        <end position="577"/>
    </location>
</feature>
<evidence type="ECO:0000259" key="6">
    <source>
        <dbReference type="Pfam" id="PF13193"/>
    </source>
</evidence>
<reference evidence="7" key="1">
    <citation type="submission" date="2022-12" db="EMBL/GenBank/DDBJ databases">
        <title>Chromosome-level genome assembly of the bean flower thrips Megalurothrips usitatus.</title>
        <authorList>
            <person name="Ma L."/>
            <person name="Liu Q."/>
            <person name="Li H."/>
            <person name="Cai W."/>
        </authorList>
    </citation>
    <scope>NUCLEOTIDE SEQUENCE</scope>
    <source>
        <strain evidence="7">Cailab_2022a</strain>
    </source>
</reference>
<accession>A0AAV7XEH9</accession>
<dbReference type="CDD" id="cd05911">
    <property type="entry name" value="Firefly_Luc_like"/>
    <property type="match status" value="1"/>
</dbReference>
<evidence type="ECO:0008006" key="9">
    <source>
        <dbReference type="Google" id="ProtNLM"/>
    </source>
</evidence>
<feature type="compositionally biased region" description="Low complexity" evidence="4">
    <location>
        <begin position="32"/>
        <end position="46"/>
    </location>
</feature>
<feature type="region of interest" description="Disordered" evidence="4">
    <location>
        <begin position="31"/>
        <end position="50"/>
    </location>
</feature>
<comment type="subcellular location">
    <subcellularLocation>
        <location evidence="1">Peroxisome</location>
    </subcellularLocation>
</comment>
<dbReference type="GO" id="GO:0046949">
    <property type="term" value="P:fatty-acyl-CoA biosynthetic process"/>
    <property type="evidence" value="ECO:0007669"/>
    <property type="project" value="TreeGrafter"/>
</dbReference>
<dbReference type="InterPro" id="IPR000873">
    <property type="entry name" value="AMP-dep_synth/lig_dom"/>
</dbReference>
<keyword evidence="3" id="KW-0576">Peroxisome</keyword>
<dbReference type="EMBL" id="JAPTSV010000009">
    <property type="protein sequence ID" value="KAJ1524428.1"/>
    <property type="molecule type" value="Genomic_DNA"/>
</dbReference>
<gene>
    <name evidence="7" type="ORF">ONE63_010926</name>
</gene>
<organism evidence="7 8">
    <name type="scientific">Megalurothrips usitatus</name>
    <name type="common">bean blossom thrips</name>
    <dbReference type="NCBI Taxonomy" id="439358"/>
    <lineage>
        <taxon>Eukaryota</taxon>
        <taxon>Metazoa</taxon>
        <taxon>Ecdysozoa</taxon>
        <taxon>Arthropoda</taxon>
        <taxon>Hexapoda</taxon>
        <taxon>Insecta</taxon>
        <taxon>Pterygota</taxon>
        <taxon>Neoptera</taxon>
        <taxon>Paraneoptera</taxon>
        <taxon>Thysanoptera</taxon>
        <taxon>Terebrantia</taxon>
        <taxon>Thripoidea</taxon>
        <taxon>Thripidae</taxon>
        <taxon>Megalurothrips</taxon>
    </lineage>
</organism>
<dbReference type="PANTHER" id="PTHR24096:SF394">
    <property type="entry name" value="LUCIFERIN 4-MONOOXYGENASE"/>
    <property type="match status" value="1"/>
</dbReference>
<dbReference type="Pfam" id="PF00501">
    <property type="entry name" value="AMP-binding"/>
    <property type="match status" value="1"/>
</dbReference>
<comment type="similarity">
    <text evidence="2">Belongs to the ATP-dependent AMP-binding enzyme family.</text>
</comment>
<dbReference type="Gene3D" id="3.40.50.12780">
    <property type="entry name" value="N-terminal domain of ligase-like"/>
    <property type="match status" value="1"/>
</dbReference>
<evidence type="ECO:0000313" key="8">
    <source>
        <dbReference type="Proteomes" id="UP001075354"/>
    </source>
</evidence>
<sequence>MRQVLSCASAFRTLSRTARLVKAPRAYANALSSSPVSSPHQQQQQPRRSKVVESVYGKDLPLQRDTLIEHLRRDVCVWEDKKFVTCAASGVSYTYAQANRLTHGFARALAGGRGLAKGDVVALVAPNIPEFVFAAHGAIEAGLTVTFVNPLYTPEETARQLKICNARLVATIPELLPLVRAVAQSIPQYKGTVLLDQQPSEQAAGEMSFQALAAEGLATEGIVLPRADAEDIAILPFSSGTTGMPKGVMLSHGQLVSNLVMNMHPEFRFARHTKGDVQDTILSVLPFFHIMGFNTVLHTTILSGQHLITLPKFTPEGYIGALMRHQPTGLGAVPAILQFLAMHPSVKPEHLQSIRYVICGAAPLDVDLIMRFNDKAGREVDVRQGYGMTETAPVTLLCSRSTPIKRRGSVGQPLTGTRARVVDLTTGEDLGPGERGELLVKGPQLMTGYYKNDEATREVLDDEGWLHTGDVAYYDEEQYFHIVDRTKELIKVKGHQVSPTELESVIRQISGIVDVAVVGVPNERYGEVPIAFVVLHPGAQVSEEDVVSFVEPKVAPYKRLAGGVKFVEAIPRNAGGKVLRTQLKTMVSK</sequence>
<dbReference type="GO" id="GO:0004467">
    <property type="term" value="F:long-chain fatty acid-CoA ligase activity"/>
    <property type="evidence" value="ECO:0007669"/>
    <property type="project" value="TreeGrafter"/>
</dbReference>
<dbReference type="InterPro" id="IPR020845">
    <property type="entry name" value="AMP-binding_CS"/>
</dbReference>
<dbReference type="InterPro" id="IPR042099">
    <property type="entry name" value="ANL_N_sf"/>
</dbReference>
<dbReference type="FunFam" id="3.30.300.30:FF:000007">
    <property type="entry name" value="4-coumarate--CoA ligase 2"/>
    <property type="match status" value="1"/>
</dbReference>
<evidence type="ECO:0000313" key="7">
    <source>
        <dbReference type="EMBL" id="KAJ1524428.1"/>
    </source>
</evidence>
<dbReference type="PANTHER" id="PTHR24096">
    <property type="entry name" value="LONG-CHAIN-FATTY-ACID--COA LIGASE"/>
    <property type="match status" value="1"/>
</dbReference>
<name>A0AAV7XEH9_9NEOP</name>
<evidence type="ECO:0000259" key="5">
    <source>
        <dbReference type="Pfam" id="PF00501"/>
    </source>
</evidence>
<keyword evidence="8" id="KW-1185">Reference proteome</keyword>
<dbReference type="SUPFAM" id="SSF56801">
    <property type="entry name" value="Acetyl-CoA synthetase-like"/>
    <property type="match status" value="1"/>
</dbReference>
<evidence type="ECO:0000256" key="3">
    <source>
        <dbReference type="ARBA" id="ARBA00023140"/>
    </source>
</evidence>
<dbReference type="InterPro" id="IPR025110">
    <property type="entry name" value="AMP-bd_C"/>
</dbReference>
<evidence type="ECO:0000256" key="2">
    <source>
        <dbReference type="ARBA" id="ARBA00006432"/>
    </source>
</evidence>
<protein>
    <recommendedName>
        <fullName evidence="9">4-coumarate--CoA ligase 3</fullName>
    </recommendedName>
</protein>
<dbReference type="Pfam" id="PF13193">
    <property type="entry name" value="AMP-binding_C"/>
    <property type="match status" value="1"/>
</dbReference>
<dbReference type="AlphaFoldDB" id="A0AAV7XEH9"/>
<evidence type="ECO:0000256" key="1">
    <source>
        <dbReference type="ARBA" id="ARBA00004275"/>
    </source>
</evidence>
<dbReference type="Gene3D" id="3.30.300.30">
    <property type="match status" value="1"/>
</dbReference>
<dbReference type="GO" id="GO:0005777">
    <property type="term" value="C:peroxisome"/>
    <property type="evidence" value="ECO:0007669"/>
    <property type="project" value="UniProtKB-SubCell"/>
</dbReference>
<dbReference type="InterPro" id="IPR045851">
    <property type="entry name" value="AMP-bd_C_sf"/>
</dbReference>
<proteinExistence type="inferred from homology"/>
<dbReference type="PROSITE" id="PS00455">
    <property type="entry name" value="AMP_BINDING"/>
    <property type="match status" value="1"/>
</dbReference>
<comment type="caution">
    <text evidence="7">The sequence shown here is derived from an EMBL/GenBank/DDBJ whole genome shotgun (WGS) entry which is preliminary data.</text>
</comment>
<dbReference type="Proteomes" id="UP001075354">
    <property type="component" value="Chromosome 9"/>
</dbReference>
<evidence type="ECO:0000256" key="4">
    <source>
        <dbReference type="SAM" id="MobiDB-lite"/>
    </source>
</evidence>
<feature type="domain" description="AMP-dependent synthetase/ligase" evidence="5">
    <location>
        <begin position="78"/>
        <end position="450"/>
    </location>
</feature>